<evidence type="ECO:0000256" key="1">
    <source>
        <dbReference type="PIRSR" id="PIRSR016184-1"/>
    </source>
</evidence>
<dbReference type="GO" id="GO:0005737">
    <property type="term" value="C:cytoplasm"/>
    <property type="evidence" value="ECO:0007669"/>
    <property type="project" value="TreeGrafter"/>
</dbReference>
<reference evidence="3" key="1">
    <citation type="submission" date="2016-10" db="EMBL/GenBank/DDBJ databases">
        <authorList>
            <person name="Varghese N."/>
            <person name="Submissions S."/>
        </authorList>
    </citation>
    <scope>NUCLEOTIDE SEQUENCE [LARGE SCALE GENOMIC DNA]</scope>
    <source>
        <strain evidence="3">CGMCC 1.6963</strain>
    </source>
</reference>
<keyword evidence="3" id="KW-1185">Reference proteome</keyword>
<gene>
    <name evidence="2" type="ORF">SAMN05216199_1803</name>
</gene>
<dbReference type="Proteomes" id="UP000199019">
    <property type="component" value="Unassembled WGS sequence"/>
</dbReference>
<dbReference type="SUPFAM" id="SSF54506">
    <property type="entry name" value="Diaminopimelate epimerase-like"/>
    <property type="match status" value="1"/>
</dbReference>
<dbReference type="Pfam" id="PF02567">
    <property type="entry name" value="PhzC-PhzF"/>
    <property type="match status" value="1"/>
</dbReference>
<evidence type="ECO:0000313" key="2">
    <source>
        <dbReference type="EMBL" id="SES01739.1"/>
    </source>
</evidence>
<proteinExistence type="predicted"/>
<dbReference type="STRING" id="587636.SAMN05216199_1803"/>
<evidence type="ECO:0000313" key="3">
    <source>
        <dbReference type="Proteomes" id="UP000199019"/>
    </source>
</evidence>
<dbReference type="Gene3D" id="3.10.310.10">
    <property type="entry name" value="Diaminopimelate Epimerase, Chain A, domain 1"/>
    <property type="match status" value="2"/>
</dbReference>
<dbReference type="GO" id="GO:0016853">
    <property type="term" value="F:isomerase activity"/>
    <property type="evidence" value="ECO:0007669"/>
    <property type="project" value="TreeGrafter"/>
</dbReference>
<accession>A0A1H9TX97</accession>
<dbReference type="EMBL" id="FOHB01000002">
    <property type="protein sequence ID" value="SES01739.1"/>
    <property type="molecule type" value="Genomic_DNA"/>
</dbReference>
<dbReference type="RefSeq" id="WP_091757288.1">
    <property type="nucleotide sequence ID" value="NZ_FOHB01000002.1"/>
</dbReference>
<protein>
    <submittedName>
        <fullName evidence="2">Phenazine biosynthesis protein PhzF family</fullName>
    </submittedName>
</protein>
<dbReference type="NCBIfam" id="TIGR00654">
    <property type="entry name" value="PhzF_family"/>
    <property type="match status" value="1"/>
</dbReference>
<name>A0A1H9TX97_9MICO</name>
<dbReference type="OrthoDB" id="9788221at2"/>
<dbReference type="PIRSF" id="PIRSF016184">
    <property type="entry name" value="PhzC_PhzF"/>
    <property type="match status" value="1"/>
</dbReference>
<dbReference type="AlphaFoldDB" id="A0A1H9TX97"/>
<dbReference type="PANTHER" id="PTHR13774">
    <property type="entry name" value="PHENAZINE BIOSYNTHESIS PROTEIN"/>
    <property type="match status" value="1"/>
</dbReference>
<feature type="active site" evidence="1">
    <location>
        <position position="48"/>
    </location>
</feature>
<dbReference type="InterPro" id="IPR003719">
    <property type="entry name" value="Phenazine_PhzF-like"/>
</dbReference>
<sequence>MRLSFRLLNVFANEGDPFSGNPLCVFEDAAELDEDQMQGLARQFNLSETTFVLPPDGEHPEADARVRIFTPNYEMAFAGHPTLGTAHVVRDLFDAGDRVRLSMAAGVIPVRAHGDEWVLTANEGAVEREFEPGEIAHTIGLADGDLLGPVQQVSTGSGQIIAQAASVEAVRRAEGDATKMRRYAGMGTRGGETLVYLWAPTGTDTVEARALFTQGSAVVEDPATGSACSNLGAWLVAQGRTAVSWRVHQGAQVGRPSTLDLTVSDEGVVQVGGLVRQVGAGAVHL</sequence>
<organism evidence="2 3">
    <name type="scientific">Pedococcus cremeus</name>
    <dbReference type="NCBI Taxonomy" id="587636"/>
    <lineage>
        <taxon>Bacteria</taxon>
        <taxon>Bacillati</taxon>
        <taxon>Actinomycetota</taxon>
        <taxon>Actinomycetes</taxon>
        <taxon>Micrococcales</taxon>
        <taxon>Intrasporangiaceae</taxon>
        <taxon>Pedococcus</taxon>
    </lineage>
</organism>
<dbReference type="PANTHER" id="PTHR13774:SF32">
    <property type="entry name" value="ANTISENSE-ENHANCING SEQUENCE 1"/>
    <property type="match status" value="1"/>
</dbReference>